<dbReference type="AlphaFoldDB" id="A0A132MLM6"/>
<evidence type="ECO:0000313" key="2">
    <source>
        <dbReference type="Proteomes" id="UP000070188"/>
    </source>
</evidence>
<sequence length="50" mass="5418">MYATDRGTFVVQGYVISDPQALRQLDLPEGENAVEIPAELLRSVARAVTG</sequence>
<reference evidence="2" key="1">
    <citation type="submission" date="2015-04" db="EMBL/GenBank/DDBJ databases">
        <title>Physiological reanalysis, assessment of diazotrophy, and genome sequences of multiple isolates of Streptomyces thermoautotrophicus.</title>
        <authorList>
            <person name="MacKellar D.C."/>
            <person name="Lieber L."/>
            <person name="Norman J."/>
            <person name="Bolger A."/>
            <person name="Tobin C."/>
            <person name="Murray J.W."/>
            <person name="Chang R."/>
            <person name="Ford T."/>
            <person name="Nguyen P.Q."/>
            <person name="Woodward J."/>
            <person name="Permingeat H."/>
            <person name="Joshi N.S."/>
            <person name="Silver P.A."/>
            <person name="Usadel B."/>
            <person name="Rutherford A.W."/>
            <person name="Friesen M."/>
            <person name="Prell J."/>
        </authorList>
    </citation>
    <scope>NUCLEOTIDE SEQUENCE [LARGE SCALE GENOMIC DNA]</scope>
    <source>
        <strain evidence="2">H1</strain>
    </source>
</reference>
<evidence type="ECO:0000313" key="1">
    <source>
        <dbReference type="EMBL" id="KWW98767.1"/>
    </source>
</evidence>
<comment type="caution">
    <text evidence="1">The sequence shown here is derived from an EMBL/GenBank/DDBJ whole genome shotgun (WGS) entry which is preliminary data.</text>
</comment>
<dbReference type="EMBL" id="LAXD01000001">
    <property type="protein sequence ID" value="KWW98767.1"/>
    <property type="molecule type" value="Genomic_DNA"/>
</dbReference>
<gene>
    <name evidence="1" type="ORF">LI90_396</name>
</gene>
<dbReference type="Proteomes" id="UP000070188">
    <property type="component" value="Unassembled WGS sequence"/>
</dbReference>
<name>A0A132MLM6_9ACTN</name>
<organism evidence="1 2">
    <name type="scientific">Carbonactinospora thermoautotrophica</name>
    <dbReference type="NCBI Taxonomy" id="1469144"/>
    <lineage>
        <taxon>Bacteria</taxon>
        <taxon>Bacillati</taxon>
        <taxon>Actinomycetota</taxon>
        <taxon>Actinomycetes</taxon>
        <taxon>Kitasatosporales</taxon>
        <taxon>Carbonactinosporaceae</taxon>
        <taxon>Carbonactinospora</taxon>
    </lineage>
</organism>
<accession>A0A132MLM6</accession>
<proteinExistence type="predicted"/>
<keyword evidence="2" id="KW-1185">Reference proteome</keyword>
<protein>
    <submittedName>
        <fullName evidence="1">Uncharacterized protein</fullName>
    </submittedName>
</protein>
<dbReference type="PATRIC" id="fig|1469144.10.peg.490"/>